<dbReference type="Pfam" id="PF12874">
    <property type="entry name" value="zf-met"/>
    <property type="match status" value="1"/>
</dbReference>
<dbReference type="GO" id="GO:0010468">
    <property type="term" value="P:regulation of gene expression"/>
    <property type="evidence" value="ECO:0007669"/>
    <property type="project" value="TreeGrafter"/>
</dbReference>
<feature type="domain" description="C2H2-type" evidence="9">
    <location>
        <begin position="153"/>
        <end position="180"/>
    </location>
</feature>
<feature type="domain" description="C2H2-type" evidence="9">
    <location>
        <begin position="55"/>
        <end position="78"/>
    </location>
</feature>
<dbReference type="InterPro" id="IPR013087">
    <property type="entry name" value="Znf_C2H2_type"/>
</dbReference>
<evidence type="ECO:0000313" key="10">
    <source>
        <dbReference type="EMBL" id="CAG9137379.1"/>
    </source>
</evidence>
<evidence type="ECO:0000256" key="7">
    <source>
        <dbReference type="ARBA" id="ARBA00023242"/>
    </source>
</evidence>
<organism evidence="10 11">
    <name type="scientific">Plutella xylostella</name>
    <name type="common">Diamondback moth</name>
    <name type="synonym">Plutella maculipennis</name>
    <dbReference type="NCBI Taxonomy" id="51655"/>
    <lineage>
        <taxon>Eukaryota</taxon>
        <taxon>Metazoa</taxon>
        <taxon>Ecdysozoa</taxon>
        <taxon>Arthropoda</taxon>
        <taxon>Hexapoda</taxon>
        <taxon>Insecta</taxon>
        <taxon>Pterygota</taxon>
        <taxon>Neoptera</taxon>
        <taxon>Endopterygota</taxon>
        <taxon>Lepidoptera</taxon>
        <taxon>Glossata</taxon>
        <taxon>Ditrysia</taxon>
        <taxon>Yponomeutoidea</taxon>
        <taxon>Plutellidae</taxon>
        <taxon>Plutella</taxon>
    </lineage>
</organism>
<dbReference type="InterPro" id="IPR036236">
    <property type="entry name" value="Znf_C2H2_sf"/>
</dbReference>
<evidence type="ECO:0000256" key="6">
    <source>
        <dbReference type="ARBA" id="ARBA00023125"/>
    </source>
</evidence>
<feature type="domain" description="C2H2-type" evidence="9">
    <location>
        <begin position="93"/>
        <end position="121"/>
    </location>
</feature>
<keyword evidence="4 8" id="KW-0863">Zinc-finger</keyword>
<dbReference type="SMART" id="SM00355">
    <property type="entry name" value="ZnF_C2H2"/>
    <property type="match status" value="6"/>
</dbReference>
<dbReference type="Gene3D" id="3.30.160.60">
    <property type="entry name" value="Classic Zinc Finger"/>
    <property type="match status" value="4"/>
</dbReference>
<keyword evidence="6" id="KW-0238">DNA-binding</keyword>
<dbReference type="FunFam" id="3.30.160.60:FF:000176">
    <property type="entry name" value="zinc finger protein 70"/>
    <property type="match status" value="1"/>
</dbReference>
<keyword evidence="7" id="KW-0539">Nucleus</keyword>
<feature type="domain" description="C2H2-type" evidence="9">
    <location>
        <begin position="122"/>
        <end position="145"/>
    </location>
</feature>
<dbReference type="GO" id="GO:0008270">
    <property type="term" value="F:zinc ion binding"/>
    <property type="evidence" value="ECO:0007669"/>
    <property type="project" value="UniProtKB-KW"/>
</dbReference>
<dbReference type="PROSITE" id="PS50157">
    <property type="entry name" value="ZINC_FINGER_C2H2_2"/>
    <property type="match status" value="6"/>
</dbReference>
<keyword evidence="11" id="KW-1185">Reference proteome</keyword>
<dbReference type="Pfam" id="PF00096">
    <property type="entry name" value="zf-C2H2"/>
    <property type="match status" value="2"/>
</dbReference>
<dbReference type="GO" id="GO:0005634">
    <property type="term" value="C:nucleus"/>
    <property type="evidence" value="ECO:0007669"/>
    <property type="project" value="UniProtKB-SubCell"/>
</dbReference>
<dbReference type="GO" id="GO:0003677">
    <property type="term" value="F:DNA binding"/>
    <property type="evidence" value="ECO:0007669"/>
    <property type="project" value="UniProtKB-KW"/>
</dbReference>
<keyword evidence="5" id="KW-0862">Zinc</keyword>
<dbReference type="EMBL" id="CAJHNJ030000221">
    <property type="protein sequence ID" value="CAG9137379.1"/>
    <property type="molecule type" value="Genomic_DNA"/>
</dbReference>
<comment type="caution">
    <text evidence="10">The sequence shown here is derived from an EMBL/GenBank/DDBJ whole genome shotgun (WGS) entry which is preliminary data.</text>
</comment>
<gene>
    <name evidence="10" type="ORF">PLXY2_LOCUS15633</name>
</gene>
<evidence type="ECO:0000259" key="9">
    <source>
        <dbReference type="PROSITE" id="PS50157"/>
    </source>
</evidence>
<keyword evidence="2" id="KW-0479">Metal-binding</keyword>
<feature type="domain" description="C2H2-type" evidence="9">
    <location>
        <begin position="27"/>
        <end position="54"/>
    </location>
</feature>
<dbReference type="AlphaFoldDB" id="A0A8S4GB72"/>
<dbReference type="SUPFAM" id="SSF57667">
    <property type="entry name" value="beta-beta-alpha zinc fingers"/>
    <property type="match status" value="3"/>
</dbReference>
<feature type="domain" description="C2H2-type" evidence="9">
    <location>
        <begin position="181"/>
        <end position="209"/>
    </location>
</feature>
<dbReference type="Proteomes" id="UP000653454">
    <property type="component" value="Unassembled WGS sequence"/>
</dbReference>
<evidence type="ECO:0000256" key="5">
    <source>
        <dbReference type="ARBA" id="ARBA00022833"/>
    </source>
</evidence>
<comment type="subcellular location">
    <subcellularLocation>
        <location evidence="1">Nucleus</location>
    </subcellularLocation>
</comment>
<reference evidence="10" key="1">
    <citation type="submission" date="2020-11" db="EMBL/GenBank/DDBJ databases">
        <authorList>
            <person name="Whiteford S."/>
        </authorList>
    </citation>
    <scope>NUCLEOTIDE SEQUENCE</scope>
</reference>
<dbReference type="PANTHER" id="PTHR16515">
    <property type="entry name" value="PR DOMAIN ZINC FINGER PROTEIN"/>
    <property type="match status" value="1"/>
</dbReference>
<evidence type="ECO:0000256" key="1">
    <source>
        <dbReference type="ARBA" id="ARBA00004123"/>
    </source>
</evidence>
<dbReference type="FunFam" id="3.30.160.60:FF:000765">
    <property type="entry name" value="Zinc finger 45-like"/>
    <property type="match status" value="1"/>
</dbReference>
<name>A0A8S4GB72_PLUXY</name>
<evidence type="ECO:0000313" key="11">
    <source>
        <dbReference type="Proteomes" id="UP000653454"/>
    </source>
</evidence>
<dbReference type="PANTHER" id="PTHR16515:SF49">
    <property type="entry name" value="GASTRULA ZINC FINGER PROTEIN XLCGF49.1-LIKE-RELATED"/>
    <property type="match status" value="1"/>
</dbReference>
<evidence type="ECO:0000256" key="3">
    <source>
        <dbReference type="ARBA" id="ARBA00022737"/>
    </source>
</evidence>
<dbReference type="InterPro" id="IPR050331">
    <property type="entry name" value="Zinc_finger"/>
</dbReference>
<dbReference type="PROSITE" id="PS00028">
    <property type="entry name" value="ZINC_FINGER_C2H2_1"/>
    <property type="match status" value="5"/>
</dbReference>
<protein>
    <submittedName>
        <fullName evidence="10">(diamondback moth) hypothetical protein</fullName>
    </submittedName>
</protein>
<evidence type="ECO:0000256" key="2">
    <source>
        <dbReference type="ARBA" id="ARBA00022723"/>
    </source>
</evidence>
<evidence type="ECO:0000256" key="8">
    <source>
        <dbReference type="PROSITE-ProRule" id="PRU00042"/>
    </source>
</evidence>
<keyword evidence="3" id="KW-0677">Repeat</keyword>
<proteinExistence type="predicted"/>
<sequence>MPATYTLQGGLHTAVHHQVKVDKEKDKICDVCGKSFTSNHLLNNHIRSHTGEKPFKCEFCPAAFAQSGTLYTHNKVVHLKRISKAGHADTEKYRCEVCGKEFGTEAKRRAHHEFYHLKNAKYSCAACDKSFISSTSLKNHNASRHGLVSSRCYSCNVCDKTFSTASARCQHTKTHSSERLLKCRSCDSAFRNTGALYMHYKLKHLKLKRDERVRIKNLCRSDGEIIVNRY</sequence>
<accession>A0A8S4GB72</accession>
<evidence type="ECO:0000256" key="4">
    <source>
        <dbReference type="ARBA" id="ARBA00022771"/>
    </source>
</evidence>